<dbReference type="Proteomes" id="UP001501772">
    <property type="component" value="Unassembled WGS sequence"/>
</dbReference>
<dbReference type="Pfam" id="PF03572">
    <property type="entry name" value="Peptidase_S41"/>
    <property type="match status" value="1"/>
</dbReference>
<evidence type="ECO:0000259" key="1">
    <source>
        <dbReference type="SMART" id="SM00245"/>
    </source>
</evidence>
<keyword evidence="3" id="KW-1185">Reference proteome</keyword>
<dbReference type="InterPro" id="IPR005151">
    <property type="entry name" value="Tail-specific_protease"/>
</dbReference>
<accession>A0ABP8BNL7</accession>
<reference evidence="3" key="1">
    <citation type="journal article" date="2019" name="Int. J. Syst. Evol. Microbiol.">
        <title>The Global Catalogue of Microorganisms (GCM) 10K type strain sequencing project: providing services to taxonomists for standard genome sequencing and annotation.</title>
        <authorList>
            <consortium name="The Broad Institute Genomics Platform"/>
            <consortium name="The Broad Institute Genome Sequencing Center for Infectious Disease"/>
            <person name="Wu L."/>
            <person name="Ma J."/>
        </authorList>
    </citation>
    <scope>NUCLEOTIDE SEQUENCE [LARGE SCALE GENOMIC DNA]</scope>
    <source>
        <strain evidence="3">JCM 17626</strain>
    </source>
</reference>
<protein>
    <recommendedName>
        <fullName evidence="1">Tail specific protease domain-containing protein</fullName>
    </recommendedName>
</protein>
<dbReference type="SMART" id="SM00245">
    <property type="entry name" value="TSPc"/>
    <property type="match status" value="1"/>
</dbReference>
<dbReference type="Gene3D" id="3.90.226.10">
    <property type="entry name" value="2-enoyl-CoA Hydratase, Chain A, domain 1"/>
    <property type="match status" value="1"/>
</dbReference>
<sequence>MVYFFFNSCKHDGLSDYENPRNFNEIFELFWYKLNNRYVYWDKDPTNWDMVYAKYKPLFDRLDDSDVSKRKAVGYFKEITGSLIDGHFNILFHDKVIRDSVIFPSINRKNKIAGFHDRYNYDDVVKNYLDAGFFGGKGSININGELINSLAGTINKNILYFHCNFFALKKSYQLNDGNKVQEALAFFFSKLKNINGQTKGIILDLRNNTGGNIEDLNFIGGKLINRDTVFGFSRSKNGIEKYGYFPWIEAKLKSDPQYNVNVPIIILGDIFSASLSETFIIALRSKNNLFIGEQTYGATGPVSDSSIFNSGSFDVGDFLTVTSSSVEFIGANGEFYESKGITPDIISPFNYKRLSEGKDTQLELAISRFN</sequence>
<dbReference type="EMBL" id="BAABBY010000011">
    <property type="protein sequence ID" value="GAA4211328.1"/>
    <property type="molecule type" value="Genomic_DNA"/>
</dbReference>
<dbReference type="PANTHER" id="PTHR11261:SF3">
    <property type="entry name" value="RETINOL-BINDING PROTEIN 3"/>
    <property type="match status" value="1"/>
</dbReference>
<dbReference type="InterPro" id="IPR029045">
    <property type="entry name" value="ClpP/crotonase-like_dom_sf"/>
</dbReference>
<dbReference type="SUPFAM" id="SSF52096">
    <property type="entry name" value="ClpP/crotonase"/>
    <property type="match status" value="1"/>
</dbReference>
<gene>
    <name evidence="2" type="ORF">GCM10022289_40240</name>
</gene>
<proteinExistence type="predicted"/>
<dbReference type="CDD" id="cd06567">
    <property type="entry name" value="Peptidase_S41"/>
    <property type="match status" value="1"/>
</dbReference>
<organism evidence="2 3">
    <name type="scientific">Pedobacter jeongneungensis</name>
    <dbReference type="NCBI Taxonomy" id="947309"/>
    <lineage>
        <taxon>Bacteria</taxon>
        <taxon>Pseudomonadati</taxon>
        <taxon>Bacteroidota</taxon>
        <taxon>Sphingobacteriia</taxon>
        <taxon>Sphingobacteriales</taxon>
        <taxon>Sphingobacteriaceae</taxon>
        <taxon>Pedobacter</taxon>
    </lineage>
</organism>
<feature type="domain" description="Tail specific protease" evidence="1">
    <location>
        <begin position="135"/>
        <end position="348"/>
    </location>
</feature>
<dbReference type="Gene3D" id="3.30.750.44">
    <property type="match status" value="1"/>
</dbReference>
<evidence type="ECO:0000313" key="2">
    <source>
        <dbReference type="EMBL" id="GAA4211328.1"/>
    </source>
</evidence>
<evidence type="ECO:0000313" key="3">
    <source>
        <dbReference type="Proteomes" id="UP001501772"/>
    </source>
</evidence>
<name>A0ABP8BNL7_9SPHI</name>
<dbReference type="PANTHER" id="PTHR11261">
    <property type="entry name" value="INTERPHOTORECEPTOR RETINOID-BINDING PROTEIN"/>
    <property type="match status" value="1"/>
</dbReference>
<comment type="caution">
    <text evidence="2">The sequence shown here is derived from an EMBL/GenBank/DDBJ whole genome shotgun (WGS) entry which is preliminary data.</text>
</comment>